<name>A0ABN9FFX1_9NEOB</name>
<organism evidence="1 2">
    <name type="scientific">Staurois parvus</name>
    <dbReference type="NCBI Taxonomy" id="386267"/>
    <lineage>
        <taxon>Eukaryota</taxon>
        <taxon>Metazoa</taxon>
        <taxon>Chordata</taxon>
        <taxon>Craniata</taxon>
        <taxon>Vertebrata</taxon>
        <taxon>Euteleostomi</taxon>
        <taxon>Amphibia</taxon>
        <taxon>Batrachia</taxon>
        <taxon>Anura</taxon>
        <taxon>Neobatrachia</taxon>
        <taxon>Ranoidea</taxon>
        <taxon>Ranidae</taxon>
        <taxon>Staurois</taxon>
    </lineage>
</organism>
<comment type="caution">
    <text evidence="1">The sequence shown here is derived from an EMBL/GenBank/DDBJ whole genome shotgun (WGS) entry which is preliminary data.</text>
</comment>
<proteinExistence type="predicted"/>
<sequence>MYTVMYIPATLYSIIVIGHVVYSTYCPPEFPAVVERVSPISGQERTSPAPVLLAAGPQKPETRSCKPELSFTVRLGVQVHRSPQRNFSSHLASRRAAFSSP</sequence>
<dbReference type="EMBL" id="CATNWA010016850">
    <property type="protein sequence ID" value="CAI9595887.1"/>
    <property type="molecule type" value="Genomic_DNA"/>
</dbReference>
<gene>
    <name evidence="1" type="ORF">SPARVUS_LOCUS11965893</name>
</gene>
<accession>A0ABN9FFX1</accession>
<reference evidence="1" key="1">
    <citation type="submission" date="2023-05" db="EMBL/GenBank/DDBJ databases">
        <authorList>
            <person name="Stuckert A."/>
        </authorList>
    </citation>
    <scope>NUCLEOTIDE SEQUENCE</scope>
</reference>
<evidence type="ECO:0000313" key="1">
    <source>
        <dbReference type="EMBL" id="CAI9595887.1"/>
    </source>
</evidence>
<feature type="non-terminal residue" evidence="1">
    <location>
        <position position="101"/>
    </location>
</feature>
<keyword evidence="2" id="KW-1185">Reference proteome</keyword>
<dbReference type="Proteomes" id="UP001162483">
    <property type="component" value="Unassembled WGS sequence"/>
</dbReference>
<evidence type="ECO:0000313" key="2">
    <source>
        <dbReference type="Proteomes" id="UP001162483"/>
    </source>
</evidence>
<protein>
    <submittedName>
        <fullName evidence="1">Uncharacterized protein</fullName>
    </submittedName>
</protein>